<evidence type="ECO:0000313" key="2">
    <source>
        <dbReference type="Proteomes" id="UP000094197"/>
    </source>
</evidence>
<protein>
    <submittedName>
        <fullName evidence="1">Uncharacterized protein</fullName>
    </submittedName>
</protein>
<dbReference type="KEGG" id="laj:A0128_17395"/>
<dbReference type="Proteomes" id="UP000094197">
    <property type="component" value="Chromosome 1"/>
</dbReference>
<reference evidence="1 2" key="1">
    <citation type="submission" date="2016-04" db="EMBL/GenBank/DDBJ databases">
        <title>Complete genome seqeunce of Leptospira alstonii serovar Room22.</title>
        <authorList>
            <person name="Nally J.E."/>
            <person name="Bayles D.O."/>
            <person name="Hurley D."/>
            <person name="Fanning S."/>
            <person name="McMahon B.J."/>
            <person name="Arent Z."/>
        </authorList>
    </citation>
    <scope>NUCLEOTIDE SEQUENCE [LARGE SCALE GENOMIC DNA]</scope>
    <source>
        <strain evidence="1 2">GWTS #1</strain>
    </source>
</reference>
<gene>
    <name evidence="1" type="ORF">A0128_17395</name>
</gene>
<dbReference type="EMBL" id="CP015217">
    <property type="protein sequence ID" value="AOP35455.1"/>
    <property type="molecule type" value="Genomic_DNA"/>
</dbReference>
<dbReference type="AlphaFoldDB" id="A0A1D7V0X4"/>
<accession>A0A1D7V0X4</accession>
<proteinExistence type="predicted"/>
<sequence length="107" mass="12739">MYWKDFTLSLHFEENGGHLDLFLDPGEEQELLTFGSSQENLSDFLKGRVVEFEKKRSHRRAYLKYEGSIPEKGRIEIVLKGKYRVDELPISEKVRLKYREGKLYPER</sequence>
<keyword evidence="2" id="KW-1185">Reference proteome</keyword>
<organism evidence="1 2">
    <name type="scientific">Leptospira tipperaryensis</name>
    <dbReference type="NCBI Taxonomy" id="2564040"/>
    <lineage>
        <taxon>Bacteria</taxon>
        <taxon>Pseudomonadati</taxon>
        <taxon>Spirochaetota</taxon>
        <taxon>Spirochaetia</taxon>
        <taxon>Leptospirales</taxon>
        <taxon>Leptospiraceae</taxon>
        <taxon>Leptospira</taxon>
    </lineage>
</organism>
<name>A0A1D7V0X4_9LEPT</name>
<evidence type="ECO:0000313" key="1">
    <source>
        <dbReference type="EMBL" id="AOP35455.1"/>
    </source>
</evidence>